<dbReference type="Proteomes" id="UP001597102">
    <property type="component" value="Unassembled WGS sequence"/>
</dbReference>
<evidence type="ECO:0000313" key="2">
    <source>
        <dbReference type="EMBL" id="MFD0986950.1"/>
    </source>
</evidence>
<evidence type="ECO:0000256" key="1">
    <source>
        <dbReference type="SAM" id="Coils"/>
    </source>
</evidence>
<comment type="caution">
    <text evidence="2">The sequence shown here is derived from an EMBL/GenBank/DDBJ whole genome shotgun (WGS) entry which is preliminary data.</text>
</comment>
<gene>
    <name evidence="2" type="ORF">ACFQ2F_07540</name>
</gene>
<accession>A0ABW3J9Y0</accession>
<name>A0ABW3J9Y0_9HYPH</name>
<proteinExistence type="predicted"/>
<protein>
    <submittedName>
        <fullName evidence="2">Uncharacterized protein</fullName>
    </submittedName>
</protein>
<reference evidence="3" key="1">
    <citation type="journal article" date="2019" name="Int. J. Syst. Evol. Microbiol.">
        <title>The Global Catalogue of Microorganisms (GCM) 10K type strain sequencing project: providing services to taxonomists for standard genome sequencing and annotation.</title>
        <authorList>
            <consortium name="The Broad Institute Genomics Platform"/>
            <consortium name="The Broad Institute Genome Sequencing Center for Infectious Disease"/>
            <person name="Wu L."/>
            <person name="Ma J."/>
        </authorList>
    </citation>
    <scope>NUCLEOTIDE SEQUENCE [LARGE SCALE GENOMIC DNA]</scope>
    <source>
        <strain evidence="3">CCUG 61697</strain>
    </source>
</reference>
<keyword evidence="1" id="KW-0175">Coiled coil</keyword>
<evidence type="ECO:0000313" key="3">
    <source>
        <dbReference type="Proteomes" id="UP001597102"/>
    </source>
</evidence>
<organism evidence="2 3">
    <name type="scientific">Methyloligella solikamskensis</name>
    <dbReference type="NCBI Taxonomy" id="1177756"/>
    <lineage>
        <taxon>Bacteria</taxon>
        <taxon>Pseudomonadati</taxon>
        <taxon>Pseudomonadota</taxon>
        <taxon>Alphaproteobacteria</taxon>
        <taxon>Hyphomicrobiales</taxon>
        <taxon>Hyphomicrobiaceae</taxon>
        <taxon>Methyloligella</taxon>
    </lineage>
</organism>
<feature type="coiled-coil region" evidence="1">
    <location>
        <begin position="154"/>
        <end position="221"/>
    </location>
</feature>
<keyword evidence="3" id="KW-1185">Reference proteome</keyword>
<dbReference type="RefSeq" id="WP_379088026.1">
    <property type="nucleotide sequence ID" value="NZ_JBHTJO010000001.1"/>
</dbReference>
<sequence>MRAESATIEGAQGWEYEIGSYAWALWVQGDVTANDLKADLYITPVDLIDAAKFGLTTTFEARKDRFTFYGDILYADFGFDGDVVRDIDLPYDVTVRADAAASLDYRLGIYQGGALYELYDLPSAYGDTSISVGAGARWVRQEAQIGLSFDISARSNLANRLDRIETTINRIENRQERTQALAQLNALRDKLLDRRISRASSEDAQRRASRLEKRLNRVDRRGQALAAIEAVQDFRLALLQRQLVLANGGGANGNYAFATTDVMQWVDPVIATRVTHEFKEGEAVTFMGDIGGFNADRNLSWQVQLTYDREGTLFGFDTTSSFGYRALGLLYDDTDFGGSRGVDVVLHGPIAEIAFRW</sequence>
<dbReference type="EMBL" id="JBHTJO010000001">
    <property type="protein sequence ID" value="MFD0986950.1"/>
    <property type="molecule type" value="Genomic_DNA"/>
</dbReference>